<evidence type="ECO:0000313" key="11">
    <source>
        <dbReference type="EMBL" id="GIL57146.1"/>
    </source>
</evidence>
<keyword evidence="9" id="KW-0732">Signal</keyword>
<proteinExistence type="inferred from homology"/>
<feature type="compositionally biased region" description="Low complexity" evidence="8">
    <location>
        <begin position="255"/>
        <end position="269"/>
    </location>
</feature>
<evidence type="ECO:0000256" key="8">
    <source>
        <dbReference type="SAM" id="MobiDB-lite"/>
    </source>
</evidence>
<evidence type="ECO:0000256" key="6">
    <source>
        <dbReference type="ARBA" id="ARBA00023004"/>
    </source>
</evidence>
<organism evidence="11 12">
    <name type="scientific">Volvox africanus</name>
    <dbReference type="NCBI Taxonomy" id="51714"/>
    <lineage>
        <taxon>Eukaryota</taxon>
        <taxon>Viridiplantae</taxon>
        <taxon>Chlorophyta</taxon>
        <taxon>core chlorophytes</taxon>
        <taxon>Chlorophyceae</taxon>
        <taxon>CS clade</taxon>
        <taxon>Chlamydomonadales</taxon>
        <taxon>Volvocaceae</taxon>
        <taxon>Volvox</taxon>
    </lineage>
</organism>
<evidence type="ECO:0000313" key="12">
    <source>
        <dbReference type="Proteomes" id="UP000747399"/>
    </source>
</evidence>
<name>A0A8J4F2D2_9CHLO</name>
<keyword evidence="4" id="KW-0223">Dioxygenase</keyword>
<dbReference type="Pfam" id="PF13532">
    <property type="entry name" value="2OG-FeII_Oxy_2"/>
    <property type="match status" value="1"/>
</dbReference>
<dbReference type="InterPro" id="IPR027450">
    <property type="entry name" value="AlkB-like"/>
</dbReference>
<dbReference type="InterPro" id="IPR037151">
    <property type="entry name" value="AlkB-like_sf"/>
</dbReference>
<feature type="region of interest" description="Disordered" evidence="8">
    <location>
        <begin position="249"/>
        <end position="300"/>
    </location>
</feature>
<gene>
    <name evidence="11" type="ORF">Vafri_12447</name>
</gene>
<reference evidence="11" key="1">
    <citation type="journal article" date="2021" name="Proc. Natl. Acad. Sci. U.S.A.">
        <title>Three genomes in the algal genus Volvox reveal the fate of a haploid sex-determining region after a transition to homothallism.</title>
        <authorList>
            <person name="Yamamoto K."/>
            <person name="Hamaji T."/>
            <person name="Kawai-Toyooka H."/>
            <person name="Matsuzaki R."/>
            <person name="Takahashi F."/>
            <person name="Nishimura Y."/>
            <person name="Kawachi M."/>
            <person name="Noguchi H."/>
            <person name="Minakuchi Y."/>
            <person name="Umen J.G."/>
            <person name="Toyoda A."/>
            <person name="Nozaki H."/>
        </authorList>
    </citation>
    <scope>NUCLEOTIDE SEQUENCE</scope>
    <source>
        <strain evidence="11">NIES-3780</strain>
    </source>
</reference>
<evidence type="ECO:0000259" key="10">
    <source>
        <dbReference type="PROSITE" id="PS51471"/>
    </source>
</evidence>
<dbReference type="AlphaFoldDB" id="A0A8J4F2D2"/>
<feature type="compositionally biased region" description="Pro residues" evidence="8">
    <location>
        <begin position="270"/>
        <end position="280"/>
    </location>
</feature>
<evidence type="ECO:0000256" key="4">
    <source>
        <dbReference type="ARBA" id="ARBA00022964"/>
    </source>
</evidence>
<feature type="signal peptide" evidence="9">
    <location>
        <begin position="1"/>
        <end position="24"/>
    </location>
</feature>
<evidence type="ECO:0000256" key="7">
    <source>
        <dbReference type="ARBA" id="ARBA00023242"/>
    </source>
</evidence>
<comment type="subcellular location">
    <subcellularLocation>
        <location evidence="1">Nucleus</location>
    </subcellularLocation>
</comment>
<comment type="similarity">
    <text evidence="2">Belongs to the alkB family.</text>
</comment>
<sequence>MRAILSSRLSRILGFIPLWQLCLQSTELNLIRAFTREVNVVVRIAQLYDVCSLNSVTFSNNCPTKFPMCSGDSGLTFGSEWYRKYRVAPHLPSLFYVQDYVVPEQEAALLREVRASKSKWVQLSGRRLQNLGGVVHSKGLIPAPLPSWLEPLLTRLAGEGGEGGLYGGKPPNHVLVNSYLPGEGIMPHEDGPAYHPVVAILSLGAPAVLRFRKKPRSAEAVATEGGSDSCLAGSLDEANRQALEIESNQPHDGQHLQQNQQQSRVQSQPLPAPQLPPSKPLPQSQGGREDGQTQPAVSGRCESYSAAVAEAGLAAWEPEVTGRPTEHVSGRDSGGCRYIASLLLQPRSLVVFRDEAFTHCLHSIDEVSEEWLDESVANLDMYGILPGTMLPRGSERISLTVRRVARVMPSILRR</sequence>
<dbReference type="PANTHER" id="PTHR46030:SF1">
    <property type="entry name" value="ALPHA-KETOGLUTARATE-DEPENDENT DIOXYGENASE ALKB HOMOLOG 6"/>
    <property type="match status" value="1"/>
</dbReference>
<dbReference type="PROSITE" id="PS51471">
    <property type="entry name" value="FE2OG_OXY"/>
    <property type="match status" value="1"/>
</dbReference>
<accession>A0A8J4F2D2</accession>
<dbReference type="GO" id="GO:0046872">
    <property type="term" value="F:metal ion binding"/>
    <property type="evidence" value="ECO:0007669"/>
    <property type="project" value="UniProtKB-KW"/>
</dbReference>
<keyword evidence="3" id="KW-0479">Metal-binding</keyword>
<keyword evidence="12" id="KW-1185">Reference proteome</keyword>
<keyword evidence="6" id="KW-0408">Iron</keyword>
<dbReference type="SUPFAM" id="SSF51197">
    <property type="entry name" value="Clavaminate synthase-like"/>
    <property type="match status" value="1"/>
</dbReference>
<protein>
    <recommendedName>
        <fullName evidence="10">Fe2OG dioxygenase domain-containing protein</fullName>
    </recommendedName>
</protein>
<comment type="caution">
    <text evidence="11">The sequence shown here is derived from an EMBL/GenBank/DDBJ whole genome shotgun (WGS) entry which is preliminary data.</text>
</comment>
<keyword evidence="5" id="KW-0560">Oxidoreductase</keyword>
<feature type="domain" description="Fe2OG dioxygenase" evidence="10">
    <location>
        <begin position="170"/>
        <end position="405"/>
    </location>
</feature>
<dbReference type="Gene3D" id="2.60.120.590">
    <property type="entry name" value="Alpha-ketoglutarate-dependent dioxygenase AlkB-like"/>
    <property type="match status" value="1"/>
</dbReference>
<dbReference type="EMBL" id="BNCO01000027">
    <property type="protein sequence ID" value="GIL57146.1"/>
    <property type="molecule type" value="Genomic_DNA"/>
</dbReference>
<keyword evidence="7" id="KW-0539">Nucleus</keyword>
<dbReference type="InterPro" id="IPR005123">
    <property type="entry name" value="Oxoglu/Fe-dep_dioxygenase_dom"/>
</dbReference>
<evidence type="ECO:0000256" key="1">
    <source>
        <dbReference type="ARBA" id="ARBA00004123"/>
    </source>
</evidence>
<dbReference type="GO" id="GO:0051213">
    <property type="term" value="F:dioxygenase activity"/>
    <property type="evidence" value="ECO:0007669"/>
    <property type="project" value="UniProtKB-KW"/>
</dbReference>
<dbReference type="InterPro" id="IPR032862">
    <property type="entry name" value="ALKBH6"/>
</dbReference>
<dbReference type="GO" id="GO:0005634">
    <property type="term" value="C:nucleus"/>
    <property type="evidence" value="ECO:0007669"/>
    <property type="project" value="UniProtKB-SubCell"/>
</dbReference>
<evidence type="ECO:0000256" key="2">
    <source>
        <dbReference type="ARBA" id="ARBA00007879"/>
    </source>
</evidence>
<evidence type="ECO:0000256" key="5">
    <source>
        <dbReference type="ARBA" id="ARBA00023002"/>
    </source>
</evidence>
<dbReference type="PANTHER" id="PTHR46030">
    <property type="entry name" value="ALPHA-KETOGLUTARATE-DEPENDENT DIOXYGENASE ALKB HOMOLOG 6"/>
    <property type="match status" value="1"/>
</dbReference>
<evidence type="ECO:0000256" key="3">
    <source>
        <dbReference type="ARBA" id="ARBA00022723"/>
    </source>
</evidence>
<evidence type="ECO:0000256" key="9">
    <source>
        <dbReference type="SAM" id="SignalP"/>
    </source>
</evidence>
<feature type="chain" id="PRO_5035231972" description="Fe2OG dioxygenase domain-containing protein" evidence="9">
    <location>
        <begin position="25"/>
        <end position="414"/>
    </location>
</feature>
<dbReference type="Proteomes" id="UP000747399">
    <property type="component" value="Unassembled WGS sequence"/>
</dbReference>